<keyword evidence="2" id="KW-1185">Reference proteome</keyword>
<accession>A0ACC3B1Z5</accession>
<dbReference type="EMBL" id="JAOPJF010000031">
    <property type="protein sequence ID" value="KAK1144387.1"/>
    <property type="molecule type" value="Genomic_DNA"/>
</dbReference>
<organism evidence="1 2">
    <name type="scientific">Aspergillus melleus</name>
    <dbReference type="NCBI Taxonomy" id="138277"/>
    <lineage>
        <taxon>Eukaryota</taxon>
        <taxon>Fungi</taxon>
        <taxon>Dikarya</taxon>
        <taxon>Ascomycota</taxon>
        <taxon>Pezizomycotina</taxon>
        <taxon>Eurotiomycetes</taxon>
        <taxon>Eurotiomycetidae</taxon>
        <taxon>Eurotiales</taxon>
        <taxon>Aspergillaceae</taxon>
        <taxon>Aspergillus</taxon>
        <taxon>Aspergillus subgen. Circumdati</taxon>
    </lineage>
</organism>
<sequence length="451" mass="47828">MDAPKPQTLTGKIAIVTGASRGIGAGIALDLAERGARVAITYTSNSSTPLATTLVNQINSLPNHITTSPTPTPQPIAIAIQADLTIPTSAAHIITTTLSSFHSSTIDILINNAAVSTPSPLPSITPTTYGETFNLNVLAPILLTQAILPYLPCSSKKQKQEAETAKNNPEALQRQEEKKSTGGGRVINISSVASRSGFTNLSLYSASKSALEGLTRCWATELGAAGHTVNAVNLGPVQTSMLDGIDRGLVSRQIEDTPVDGGRIGEIGDVTPVVGWLCAEENPKLLPPHLATAPSRDQSNRPVQSQQQELPHHRWRPRDRIRLRKSHRPTRRRYRRGHAIAGGRLGLNVNVLGTYWTVKLLAEHLVGSNHPGSIVTISSMNGQGLYVPVQPQSAYNASKAAIKGLGAPLQRLGVPDDLTPMVCYLLSDAASFTTGADMLVTGGLHAGSVRK</sequence>
<proteinExistence type="predicted"/>
<comment type="caution">
    <text evidence="1">The sequence shown here is derived from an EMBL/GenBank/DDBJ whole genome shotgun (WGS) entry which is preliminary data.</text>
</comment>
<evidence type="ECO:0000313" key="1">
    <source>
        <dbReference type="EMBL" id="KAK1144387.1"/>
    </source>
</evidence>
<dbReference type="Proteomes" id="UP001177260">
    <property type="component" value="Unassembled WGS sequence"/>
</dbReference>
<protein>
    <submittedName>
        <fullName evidence="1">Uncharacterized protein</fullName>
    </submittedName>
</protein>
<gene>
    <name evidence="1" type="ORF">N8T08_005540</name>
</gene>
<reference evidence="1 2" key="1">
    <citation type="journal article" date="2023" name="ACS Omega">
        <title>Identification of the Neoaspergillic Acid Biosynthesis Gene Cluster by Establishing an In Vitro CRISPR-Ribonucleoprotein Genetic System in Aspergillus melleus.</title>
        <authorList>
            <person name="Yuan B."/>
            <person name="Grau M.F."/>
            <person name="Murata R.M."/>
            <person name="Torok T."/>
            <person name="Venkateswaran K."/>
            <person name="Stajich J.E."/>
            <person name="Wang C.C.C."/>
        </authorList>
    </citation>
    <scope>NUCLEOTIDE SEQUENCE [LARGE SCALE GENOMIC DNA]</scope>
    <source>
        <strain evidence="1 2">IMV 1140</strain>
    </source>
</reference>
<name>A0ACC3B1Z5_9EURO</name>
<evidence type="ECO:0000313" key="2">
    <source>
        <dbReference type="Proteomes" id="UP001177260"/>
    </source>
</evidence>